<reference evidence="8 9" key="1">
    <citation type="submission" date="2016-10" db="EMBL/GenBank/DDBJ databases">
        <authorList>
            <person name="de Groot N.N."/>
        </authorList>
    </citation>
    <scope>NUCLEOTIDE SEQUENCE [LARGE SCALE GENOMIC DNA]</scope>
    <source>
        <strain evidence="8 9">DSM 18610</strain>
    </source>
</reference>
<keyword evidence="4" id="KW-0472">Membrane</keyword>
<keyword evidence="5" id="KW-0998">Cell outer membrane</keyword>
<evidence type="ECO:0000259" key="7">
    <source>
        <dbReference type="Pfam" id="PF14322"/>
    </source>
</evidence>
<dbReference type="InterPro" id="IPR033985">
    <property type="entry name" value="SusD-like_N"/>
</dbReference>
<dbReference type="STRING" id="390241.SAMN04488023_11869"/>
<feature type="domain" description="SusD-like N-terminal" evidence="7">
    <location>
        <begin position="120"/>
        <end position="241"/>
    </location>
</feature>
<evidence type="ECO:0000256" key="1">
    <source>
        <dbReference type="ARBA" id="ARBA00004442"/>
    </source>
</evidence>
<comment type="similarity">
    <text evidence="2">Belongs to the SusD family.</text>
</comment>
<comment type="subcellular location">
    <subcellularLocation>
        <location evidence="1">Cell outer membrane</location>
    </subcellularLocation>
</comment>
<dbReference type="Pfam" id="PF14322">
    <property type="entry name" value="SusD-like_3"/>
    <property type="match status" value="1"/>
</dbReference>
<evidence type="ECO:0000256" key="2">
    <source>
        <dbReference type="ARBA" id="ARBA00006275"/>
    </source>
</evidence>
<keyword evidence="3" id="KW-0732">Signal</keyword>
<feature type="domain" description="RagB/SusD" evidence="6">
    <location>
        <begin position="454"/>
        <end position="577"/>
    </location>
</feature>
<evidence type="ECO:0000259" key="6">
    <source>
        <dbReference type="Pfam" id="PF07980"/>
    </source>
</evidence>
<dbReference type="InterPro" id="IPR012944">
    <property type="entry name" value="SusD_RagB_dom"/>
</dbReference>
<dbReference type="GO" id="GO:0009279">
    <property type="term" value="C:cell outer membrane"/>
    <property type="evidence" value="ECO:0007669"/>
    <property type="project" value="UniProtKB-SubCell"/>
</dbReference>
<protein>
    <submittedName>
        <fullName evidence="8">Starch-binding associating with outer membrane</fullName>
    </submittedName>
</protein>
<dbReference type="Gene3D" id="1.25.40.390">
    <property type="match status" value="1"/>
</dbReference>
<dbReference type="Proteomes" id="UP000199572">
    <property type="component" value="Unassembled WGS sequence"/>
</dbReference>
<evidence type="ECO:0000256" key="5">
    <source>
        <dbReference type="ARBA" id="ARBA00023237"/>
    </source>
</evidence>
<proteinExistence type="inferred from homology"/>
<keyword evidence="9" id="KW-1185">Reference proteome</keyword>
<dbReference type="SUPFAM" id="SSF48452">
    <property type="entry name" value="TPR-like"/>
    <property type="match status" value="1"/>
</dbReference>
<dbReference type="AlphaFoldDB" id="A0A1H9SL42"/>
<accession>A0A1H9SL42</accession>
<evidence type="ECO:0000313" key="9">
    <source>
        <dbReference type="Proteomes" id="UP000199572"/>
    </source>
</evidence>
<evidence type="ECO:0000313" key="8">
    <source>
        <dbReference type="EMBL" id="SER85415.1"/>
    </source>
</evidence>
<dbReference type="InterPro" id="IPR011990">
    <property type="entry name" value="TPR-like_helical_dom_sf"/>
</dbReference>
<dbReference type="Pfam" id="PF07980">
    <property type="entry name" value="SusD_RagB"/>
    <property type="match status" value="1"/>
</dbReference>
<name>A0A1H9SL42_9SPHI</name>
<organism evidence="8 9">
    <name type="scientific">Pedobacter rhizosphaerae</name>
    <dbReference type="NCBI Taxonomy" id="390241"/>
    <lineage>
        <taxon>Bacteria</taxon>
        <taxon>Pseudomonadati</taxon>
        <taxon>Bacteroidota</taxon>
        <taxon>Sphingobacteriia</taxon>
        <taxon>Sphingobacteriales</taxon>
        <taxon>Sphingobacteriaceae</taxon>
        <taxon>Pedobacter</taxon>
    </lineage>
</organism>
<evidence type="ECO:0000256" key="4">
    <source>
        <dbReference type="ARBA" id="ARBA00023136"/>
    </source>
</evidence>
<evidence type="ECO:0000256" key="3">
    <source>
        <dbReference type="ARBA" id="ARBA00022729"/>
    </source>
</evidence>
<dbReference type="EMBL" id="FOGG01000018">
    <property type="protein sequence ID" value="SER85415.1"/>
    <property type="molecule type" value="Genomic_DNA"/>
</dbReference>
<gene>
    <name evidence="8" type="ORF">SAMN04488023_11869</name>
</gene>
<sequence length="577" mass="64447">MEGLYLKDIQLALMLHFKPKVMKKITLTIIAAITILSFSCKKSFLNEEPLDFLTTNNAYITVKDFEASVNNLYGRVRNEFYSSGEQRPFDYVFGCDLVFDGQPAATRHTNMVAAYSPLSTEIPLIHWTSLYKIVAESNTIIDRLPASSLTAAEKTLMEARAKFFRGMAYRTLAYLYGGVPLSLTEAVSPKTDYVRASKAAVLDQVIVDLKFAAANLPAINVVQDGQINNLAAYHLLSEVYLAAGQFQNAVDAASTVISNPNVGLMTTRFGVKVSDVSKNVYWDLFQKGNQNRKNGTNKEGLWVIQFETDVPGGGTVSTGIAGSYQMERHFAPQFLNFRLAGSSVQPFLYPISDYTGGRGIGWAIPTKHFSDVIWQSDFNNDLRNAPFNFVREFKVTNPAHPRFGQTISTINPPAGITVPRRDFYPFQSKVTTPGDHPDGMFQDKSQLLLKASAGGTYADQYMFRLAETYLLRAEAYLGLNQLGNAAADINVVRSRSNASAVLPSNVNIDYILDERMRELGSEEKRRITLMRLGLVYERVKKFNPYYNDILTTYNLWPIPASEIERNNGAKLEQNPGY</sequence>